<evidence type="ECO:0000256" key="1">
    <source>
        <dbReference type="ARBA" id="ARBA00000500"/>
    </source>
</evidence>
<evidence type="ECO:0000256" key="4">
    <source>
        <dbReference type="ARBA" id="ARBA00022801"/>
    </source>
</evidence>
<dbReference type="Gene3D" id="3.30.70.1020">
    <property type="entry name" value="Trehalose-6-phosphate phosphatase related protein, domain 2"/>
    <property type="match status" value="1"/>
</dbReference>
<dbReference type="PANTHER" id="PTHR43768">
    <property type="entry name" value="TREHALOSE 6-PHOSPHATE PHOSPHATASE"/>
    <property type="match status" value="1"/>
</dbReference>
<accession>A0ABW3G0D0</accession>
<comment type="function">
    <text evidence="5 6">Removes the phosphate from trehalose 6-phosphate to produce free trehalose.</text>
</comment>
<dbReference type="Proteomes" id="UP001597018">
    <property type="component" value="Unassembled WGS sequence"/>
</dbReference>
<comment type="catalytic activity">
    <reaction evidence="1 6">
        <text>alpha,alpha-trehalose 6-phosphate + H2O = alpha,alpha-trehalose + phosphate</text>
        <dbReference type="Rhea" id="RHEA:23420"/>
        <dbReference type="ChEBI" id="CHEBI:15377"/>
        <dbReference type="ChEBI" id="CHEBI:16551"/>
        <dbReference type="ChEBI" id="CHEBI:43474"/>
        <dbReference type="ChEBI" id="CHEBI:58429"/>
        <dbReference type="EC" id="3.1.3.12"/>
    </reaction>
</comment>
<evidence type="ECO:0000256" key="2">
    <source>
        <dbReference type="ARBA" id="ARBA00005199"/>
    </source>
</evidence>
<comment type="pathway">
    <text evidence="2 6">Glycan biosynthesis; trehalose biosynthesis.</text>
</comment>
<dbReference type="InterPro" id="IPR036412">
    <property type="entry name" value="HAD-like_sf"/>
</dbReference>
<dbReference type="RefSeq" id="WP_345601573.1">
    <property type="nucleotide sequence ID" value="NZ_BAABLT010000039.1"/>
</dbReference>
<dbReference type="InterPro" id="IPR044651">
    <property type="entry name" value="OTSB-like"/>
</dbReference>
<organism evidence="7 8">
    <name type="scientific">Saccharopolyspora rosea</name>
    <dbReference type="NCBI Taxonomy" id="524884"/>
    <lineage>
        <taxon>Bacteria</taxon>
        <taxon>Bacillati</taxon>
        <taxon>Actinomycetota</taxon>
        <taxon>Actinomycetes</taxon>
        <taxon>Pseudonocardiales</taxon>
        <taxon>Pseudonocardiaceae</taxon>
        <taxon>Saccharopolyspora</taxon>
    </lineage>
</organism>
<dbReference type="EC" id="3.1.3.12" evidence="6"/>
<sequence>MAVSIEPGRHRAVLFDLDGVVTDAGAVFDDARSLVARLREQGVRTAVFSAGRNCRDALAREGIADLFDARVDGSGPPGPAVLLEAARRVRTEPRAAAVVVAEDATAAREAGFGLVIAVARHGAPQPGPVPAVTSLADVAVAASPRLRLSAVSDALDGWEEIAARLRGRDPVFVFDFDGTLAPIRDDPDAVALPPENRRVLEQLAAHHHVAVLSGRDLQDVRARVPARGLWYAGSHGFEVAGPSGEHFCQPDGAAAVDDLDEAERRLSAACGSTPGALIDRKRFALAVHYRRTPPDSVDDLLAAVRDVADASSALRVTRGRMVVEVLPNVAWDKGRALRLLLDEWGLAGTALPVFAGDDYTDEDALREIHHDGIGVVVRSAEHGDRLTWAHYAVDDPDELAGLLDRMAAVV</sequence>
<dbReference type="Pfam" id="PF02358">
    <property type="entry name" value="Trehalose_PPase"/>
    <property type="match status" value="1"/>
</dbReference>
<dbReference type="GO" id="GO:0004805">
    <property type="term" value="F:trehalose-phosphatase activity"/>
    <property type="evidence" value="ECO:0007669"/>
    <property type="project" value="UniProtKB-EC"/>
</dbReference>
<dbReference type="Gene3D" id="3.40.50.1000">
    <property type="entry name" value="HAD superfamily/HAD-like"/>
    <property type="match status" value="2"/>
</dbReference>
<dbReference type="PANTHER" id="PTHR43768:SF3">
    <property type="entry name" value="TREHALOSE 6-PHOSPHATE PHOSPHATASE"/>
    <property type="match status" value="1"/>
</dbReference>
<reference evidence="8" key="1">
    <citation type="journal article" date="2019" name="Int. J. Syst. Evol. Microbiol.">
        <title>The Global Catalogue of Microorganisms (GCM) 10K type strain sequencing project: providing services to taxonomists for standard genome sequencing and annotation.</title>
        <authorList>
            <consortium name="The Broad Institute Genomics Platform"/>
            <consortium name="The Broad Institute Genome Sequencing Center for Infectious Disease"/>
            <person name="Wu L."/>
            <person name="Ma J."/>
        </authorList>
    </citation>
    <scope>NUCLEOTIDE SEQUENCE [LARGE SCALE GENOMIC DNA]</scope>
    <source>
        <strain evidence="8">CCUG 56401</strain>
    </source>
</reference>
<evidence type="ECO:0000313" key="8">
    <source>
        <dbReference type="Proteomes" id="UP001597018"/>
    </source>
</evidence>
<proteinExistence type="inferred from homology"/>
<name>A0ABW3G0D0_9PSEU</name>
<dbReference type="InterPro" id="IPR003337">
    <property type="entry name" value="Trehalose_PPase"/>
</dbReference>
<keyword evidence="4 6" id="KW-0378">Hydrolase</keyword>
<dbReference type="NCBIfam" id="TIGR01484">
    <property type="entry name" value="HAD-SF-IIB"/>
    <property type="match status" value="1"/>
</dbReference>
<comment type="caution">
    <text evidence="7">The sequence shown here is derived from an EMBL/GenBank/DDBJ whole genome shotgun (WGS) entry which is preliminary data.</text>
</comment>
<evidence type="ECO:0000313" key="7">
    <source>
        <dbReference type="EMBL" id="MFD0923659.1"/>
    </source>
</evidence>
<dbReference type="EMBL" id="JBHTIW010000039">
    <property type="protein sequence ID" value="MFD0923659.1"/>
    <property type="molecule type" value="Genomic_DNA"/>
</dbReference>
<comment type="cofactor">
    <cofactor evidence="6">
        <name>Mg(2+)</name>
        <dbReference type="ChEBI" id="CHEBI:18420"/>
    </cofactor>
</comment>
<evidence type="ECO:0000256" key="5">
    <source>
        <dbReference type="ARBA" id="ARBA00024179"/>
    </source>
</evidence>
<gene>
    <name evidence="7" type="primary">otsB</name>
    <name evidence="7" type="ORF">ACFQ16_28275</name>
</gene>
<comment type="similarity">
    <text evidence="3 6">Belongs to the trehalose phosphatase family.</text>
</comment>
<keyword evidence="8" id="KW-1185">Reference proteome</keyword>
<dbReference type="CDD" id="cd01627">
    <property type="entry name" value="HAD_TPP"/>
    <property type="match status" value="1"/>
</dbReference>
<dbReference type="NCBIfam" id="TIGR00685">
    <property type="entry name" value="T6PP"/>
    <property type="match status" value="1"/>
</dbReference>
<evidence type="ECO:0000256" key="3">
    <source>
        <dbReference type="ARBA" id="ARBA00008770"/>
    </source>
</evidence>
<keyword evidence="6" id="KW-0479">Metal-binding</keyword>
<evidence type="ECO:0000256" key="6">
    <source>
        <dbReference type="RuleBase" id="RU361117"/>
    </source>
</evidence>
<dbReference type="InterPro" id="IPR006379">
    <property type="entry name" value="HAD-SF_hydro_IIB"/>
</dbReference>
<keyword evidence="6" id="KW-0460">Magnesium</keyword>
<protein>
    <recommendedName>
        <fullName evidence="6">Trehalose 6-phosphate phosphatase</fullName>
        <ecNumber evidence="6">3.1.3.12</ecNumber>
    </recommendedName>
</protein>
<dbReference type="SUPFAM" id="SSF56784">
    <property type="entry name" value="HAD-like"/>
    <property type="match status" value="2"/>
</dbReference>
<dbReference type="InterPro" id="IPR023214">
    <property type="entry name" value="HAD_sf"/>
</dbReference>